<dbReference type="EMBL" id="CAJNDS010001802">
    <property type="protein sequence ID" value="CAE7281280.1"/>
    <property type="molecule type" value="Genomic_DNA"/>
</dbReference>
<organism evidence="3 4">
    <name type="scientific">Symbiodinium natans</name>
    <dbReference type="NCBI Taxonomy" id="878477"/>
    <lineage>
        <taxon>Eukaryota</taxon>
        <taxon>Sar</taxon>
        <taxon>Alveolata</taxon>
        <taxon>Dinophyceae</taxon>
        <taxon>Suessiales</taxon>
        <taxon>Symbiodiniaceae</taxon>
        <taxon>Symbiodinium</taxon>
    </lineage>
</organism>
<dbReference type="InterPro" id="IPR050386">
    <property type="entry name" value="Glycosyl_hydrolase_5"/>
</dbReference>
<evidence type="ECO:0000256" key="2">
    <source>
        <dbReference type="ARBA" id="ARBA00023295"/>
    </source>
</evidence>
<keyword evidence="2" id="KW-0326">Glycosidase</keyword>
<sequence length="304" mass="33558">MSLFEAMKKIGIKDKKVYGSHDPIKDTVIVPDPYYTKNISYATIPRSLLEGLFIQGNKLGLKFLLDLHAFPGGSSDGTYNGIYPSKPVFWRESVQLGSSPRISLQEAGLLIVEAAIKWIEGLDDDVKKAVYGLSPMNEPAHLAGFQNPTFAHPDEVLVWLAEATDLFKNSKLVDQGMKMYMQVIETAFPGGSFNSMVPSWWKNTTSKKDRETWAVFDMHWYTAWGTKAALLPGEAVLCSRPLDEIVEVLTPGIVGFAKSFEENFDGQRATSEFSASTNADALVACSDTAITKAFMLKQAKSVKP</sequence>
<dbReference type="SUPFAM" id="SSF51445">
    <property type="entry name" value="(Trans)glycosidases"/>
    <property type="match status" value="1"/>
</dbReference>
<accession>A0A812MZG4</accession>
<keyword evidence="4" id="KW-1185">Reference proteome</keyword>
<dbReference type="GO" id="GO:0009251">
    <property type="term" value="P:glucan catabolic process"/>
    <property type="evidence" value="ECO:0007669"/>
    <property type="project" value="TreeGrafter"/>
</dbReference>
<dbReference type="PANTHER" id="PTHR31297:SF38">
    <property type="entry name" value="X8 DOMAIN-CONTAINING PROTEIN"/>
    <property type="match status" value="1"/>
</dbReference>
<comment type="caution">
    <text evidence="3">The sequence shown here is derived from an EMBL/GenBank/DDBJ whole genome shotgun (WGS) entry which is preliminary data.</text>
</comment>
<proteinExistence type="predicted"/>
<dbReference type="InterPro" id="IPR017853">
    <property type="entry name" value="GH"/>
</dbReference>
<evidence type="ECO:0000313" key="4">
    <source>
        <dbReference type="Proteomes" id="UP000604046"/>
    </source>
</evidence>
<dbReference type="PANTHER" id="PTHR31297">
    <property type="entry name" value="GLUCAN ENDO-1,6-BETA-GLUCOSIDASE B"/>
    <property type="match status" value="1"/>
</dbReference>
<dbReference type="Proteomes" id="UP000604046">
    <property type="component" value="Unassembled WGS sequence"/>
</dbReference>
<dbReference type="GO" id="GO:0008422">
    <property type="term" value="F:beta-glucosidase activity"/>
    <property type="evidence" value="ECO:0007669"/>
    <property type="project" value="TreeGrafter"/>
</dbReference>
<evidence type="ECO:0000256" key="1">
    <source>
        <dbReference type="ARBA" id="ARBA00022801"/>
    </source>
</evidence>
<dbReference type="GO" id="GO:0009986">
    <property type="term" value="C:cell surface"/>
    <property type="evidence" value="ECO:0007669"/>
    <property type="project" value="TreeGrafter"/>
</dbReference>
<dbReference type="GO" id="GO:0005576">
    <property type="term" value="C:extracellular region"/>
    <property type="evidence" value="ECO:0007669"/>
    <property type="project" value="TreeGrafter"/>
</dbReference>
<protein>
    <submittedName>
        <fullName evidence="3">EXG1 protein</fullName>
    </submittedName>
</protein>
<dbReference type="AlphaFoldDB" id="A0A812MZG4"/>
<gene>
    <name evidence="3" type="primary">EXG1</name>
    <name evidence="3" type="ORF">SNAT2548_LOCUS14915</name>
</gene>
<reference evidence="3" key="1">
    <citation type="submission" date="2021-02" db="EMBL/GenBank/DDBJ databases">
        <authorList>
            <person name="Dougan E. K."/>
            <person name="Rhodes N."/>
            <person name="Thang M."/>
            <person name="Chan C."/>
        </authorList>
    </citation>
    <scope>NUCLEOTIDE SEQUENCE</scope>
</reference>
<name>A0A812MZG4_9DINO</name>
<dbReference type="Gene3D" id="3.20.20.80">
    <property type="entry name" value="Glycosidases"/>
    <property type="match status" value="1"/>
</dbReference>
<keyword evidence="1" id="KW-0378">Hydrolase</keyword>
<evidence type="ECO:0000313" key="3">
    <source>
        <dbReference type="EMBL" id="CAE7281280.1"/>
    </source>
</evidence>